<comment type="cofactor">
    <cofactor evidence="5">
        <name>Ca(2+)</name>
        <dbReference type="ChEBI" id="CHEBI:29108"/>
    </cofactor>
    <text evidence="5">Binds 1 Ca(2+) ion per subunit.</text>
</comment>
<dbReference type="InterPro" id="IPR036444">
    <property type="entry name" value="PLipase_A2_dom_sf"/>
</dbReference>
<dbReference type="FunFam" id="1.20.90.10:FF:000001">
    <property type="entry name" value="Basic phospholipase A2 homolog"/>
    <property type="match status" value="1"/>
</dbReference>
<dbReference type="PANTHER" id="PTHR11716:SF56">
    <property type="entry name" value="GROUP IIE SECRETORY PHOSPHOLIPASE A2"/>
    <property type="match status" value="1"/>
</dbReference>
<dbReference type="GO" id="GO:0005509">
    <property type="term" value="F:calcium ion binding"/>
    <property type="evidence" value="ECO:0007669"/>
    <property type="project" value="InterPro"/>
</dbReference>
<dbReference type="Proteomes" id="UP000519225">
    <property type="component" value="Unassembled WGS sequence"/>
</dbReference>
<dbReference type="PROSITE" id="PS00118">
    <property type="entry name" value="PA2_HIS"/>
    <property type="match status" value="1"/>
</dbReference>
<dbReference type="CDD" id="cd00125">
    <property type="entry name" value="PLA2c"/>
    <property type="match status" value="1"/>
</dbReference>
<evidence type="ECO:0000313" key="9">
    <source>
        <dbReference type="EMBL" id="NXT47629.1"/>
    </source>
</evidence>
<feature type="active site" evidence="4">
    <location>
        <position position="52"/>
    </location>
</feature>
<dbReference type="GO" id="GO:0016042">
    <property type="term" value="P:lipid catabolic process"/>
    <property type="evidence" value="ECO:0007669"/>
    <property type="project" value="InterPro"/>
</dbReference>
<keyword evidence="2" id="KW-0964">Secreted</keyword>
<evidence type="ECO:0000256" key="2">
    <source>
        <dbReference type="ARBA" id="ARBA00022525"/>
    </source>
</evidence>
<feature type="binding site" evidence="5">
    <location>
        <position position="32"/>
    </location>
    <ligand>
        <name>Ca(2+)</name>
        <dbReference type="ChEBI" id="CHEBI:29108"/>
    </ligand>
</feature>
<keyword evidence="3 6" id="KW-1015">Disulfide bond</keyword>
<dbReference type="PANTHER" id="PTHR11716">
    <property type="entry name" value="PHOSPHOLIPASE A2 FAMILY MEMBER"/>
    <property type="match status" value="1"/>
</dbReference>
<evidence type="ECO:0000256" key="1">
    <source>
        <dbReference type="ARBA" id="ARBA00004613"/>
    </source>
</evidence>
<feature type="active site" evidence="4">
    <location>
        <position position="96"/>
    </location>
</feature>
<feature type="disulfide bond" evidence="6">
    <location>
        <begin position="31"/>
        <end position="120"/>
    </location>
</feature>
<dbReference type="InterPro" id="IPR001211">
    <property type="entry name" value="PLA2"/>
</dbReference>
<evidence type="ECO:0000313" key="10">
    <source>
        <dbReference type="Proteomes" id="UP000519225"/>
    </source>
</evidence>
<feature type="disulfide bond" evidence="6">
    <location>
        <begin position="64"/>
        <end position="88"/>
    </location>
</feature>
<feature type="disulfide bond" evidence="6">
    <location>
        <begin position="48"/>
        <end position="102"/>
    </location>
</feature>
<feature type="disulfide bond" evidence="6">
    <location>
        <begin position="33"/>
        <end position="49"/>
    </location>
</feature>
<dbReference type="InterPro" id="IPR033113">
    <property type="entry name" value="PLA2_histidine"/>
</dbReference>
<gene>
    <name evidence="9" type="primary">Pla2g2e</name>
    <name evidence="9" type="ORF">PLUSOC_R13278</name>
</gene>
<keyword evidence="10" id="KW-1185">Reference proteome</keyword>
<dbReference type="SUPFAM" id="SSF48619">
    <property type="entry name" value="Phospholipase A2, PLA2"/>
    <property type="match status" value="1"/>
</dbReference>
<dbReference type="Pfam" id="PF00068">
    <property type="entry name" value="Phospholip_A2_1"/>
    <property type="match status" value="1"/>
</dbReference>
<name>A0A7L3CWD4_PLUSO</name>
<keyword evidence="5" id="KW-0479">Metal-binding</keyword>
<dbReference type="GO" id="GO:0005576">
    <property type="term" value="C:extracellular region"/>
    <property type="evidence" value="ECO:0007669"/>
    <property type="project" value="UniProtKB-SubCell"/>
</dbReference>
<dbReference type="GO" id="GO:0047498">
    <property type="term" value="F:calcium-dependent phospholipase A2 activity"/>
    <property type="evidence" value="ECO:0007669"/>
    <property type="project" value="TreeGrafter"/>
</dbReference>
<evidence type="ECO:0000256" key="3">
    <source>
        <dbReference type="ARBA" id="ARBA00023157"/>
    </source>
</evidence>
<evidence type="ECO:0000259" key="8">
    <source>
        <dbReference type="SMART" id="SM00085"/>
    </source>
</evidence>
<dbReference type="GO" id="GO:0050482">
    <property type="term" value="P:arachidonate secretion"/>
    <property type="evidence" value="ECO:0007669"/>
    <property type="project" value="InterPro"/>
</dbReference>
<dbReference type="PRINTS" id="PR00389">
    <property type="entry name" value="PHPHLIPASEA2"/>
</dbReference>
<evidence type="ECO:0000256" key="6">
    <source>
        <dbReference type="PIRSR" id="PIRSR601211-3"/>
    </source>
</evidence>
<feature type="binding site" evidence="5">
    <location>
        <position position="34"/>
    </location>
    <ligand>
        <name>Ca(2+)</name>
        <dbReference type="ChEBI" id="CHEBI:29108"/>
    </ligand>
</feature>
<feature type="binding site" evidence="5">
    <location>
        <position position="36"/>
    </location>
    <ligand>
        <name>Ca(2+)</name>
        <dbReference type="ChEBI" id="CHEBI:29108"/>
    </ligand>
</feature>
<evidence type="ECO:0000256" key="4">
    <source>
        <dbReference type="PIRSR" id="PIRSR601211-1"/>
    </source>
</evidence>
<feature type="disulfide bond" evidence="6">
    <location>
        <begin position="54"/>
        <end position="127"/>
    </location>
</feature>
<proteinExistence type="inferred from homology"/>
<feature type="binding site" evidence="5">
    <location>
        <position position="53"/>
    </location>
    <ligand>
        <name>Ca(2+)</name>
        <dbReference type="ChEBI" id="CHEBI:29108"/>
    </ligand>
</feature>
<feature type="disulfide bond" evidence="6">
    <location>
        <begin position="55"/>
        <end position="95"/>
    </location>
</feature>
<evidence type="ECO:0000256" key="7">
    <source>
        <dbReference type="RuleBase" id="RU003654"/>
    </source>
</evidence>
<dbReference type="AlphaFoldDB" id="A0A7L3CWD4"/>
<dbReference type="SMART" id="SM00085">
    <property type="entry name" value="PA2c"/>
    <property type="match status" value="1"/>
</dbReference>
<reference evidence="9 10" key="1">
    <citation type="submission" date="2019-09" db="EMBL/GenBank/DDBJ databases">
        <title>Bird 10,000 Genomes (B10K) Project - Family phase.</title>
        <authorList>
            <person name="Zhang G."/>
        </authorList>
    </citation>
    <scope>NUCLEOTIDE SEQUENCE [LARGE SCALE GENOMIC DNA]</scope>
    <source>
        <strain evidence="9">B10K-DU-012-14</strain>
        <tissue evidence="9">Blood</tissue>
    </source>
</reference>
<feature type="domain" description="Phospholipase A2-like central" evidence="8">
    <location>
        <begin position="7"/>
        <end position="121"/>
    </location>
</feature>
<dbReference type="GO" id="GO:0005543">
    <property type="term" value="F:phospholipid binding"/>
    <property type="evidence" value="ECO:0007669"/>
    <property type="project" value="TreeGrafter"/>
</dbReference>
<dbReference type="EMBL" id="VZTS01004811">
    <property type="protein sequence ID" value="NXT47629.1"/>
    <property type="molecule type" value="Genomic_DNA"/>
</dbReference>
<accession>A0A7L3CWD4</accession>
<comment type="subcellular location">
    <subcellularLocation>
        <location evidence="1">Secreted</location>
    </subcellularLocation>
</comment>
<protein>
    <submittedName>
        <fullName evidence="9">PA2GE phospholipase</fullName>
    </submittedName>
</protein>
<feature type="disulfide bond" evidence="6">
    <location>
        <begin position="82"/>
        <end position="93"/>
    </location>
</feature>
<feature type="non-terminal residue" evidence="9">
    <location>
        <position position="127"/>
    </location>
</feature>
<keyword evidence="5" id="KW-0106">Calcium</keyword>
<comment type="caution">
    <text evidence="9">The sequence shown here is derived from an EMBL/GenBank/DDBJ whole genome shotgun (WGS) entry which is preliminary data.</text>
</comment>
<evidence type="ECO:0000256" key="5">
    <source>
        <dbReference type="PIRSR" id="PIRSR601211-2"/>
    </source>
</evidence>
<dbReference type="GO" id="GO:0006644">
    <property type="term" value="P:phospholipid metabolic process"/>
    <property type="evidence" value="ECO:0007669"/>
    <property type="project" value="InterPro"/>
</dbReference>
<comment type="similarity">
    <text evidence="7">Belongs to the phospholipase A2 family.</text>
</comment>
<feature type="non-terminal residue" evidence="9">
    <location>
        <position position="1"/>
    </location>
</feature>
<dbReference type="Gene3D" id="1.20.90.10">
    <property type="entry name" value="Phospholipase A2 domain"/>
    <property type="match status" value="1"/>
</dbReference>
<organism evidence="9 10">
    <name type="scientific">Pluvianellus socialis</name>
    <name type="common">Magellanic plover</name>
    <dbReference type="NCBI Taxonomy" id="227228"/>
    <lineage>
        <taxon>Eukaryota</taxon>
        <taxon>Metazoa</taxon>
        <taxon>Chordata</taxon>
        <taxon>Craniata</taxon>
        <taxon>Vertebrata</taxon>
        <taxon>Euteleostomi</taxon>
        <taxon>Archelosauria</taxon>
        <taxon>Archosauria</taxon>
        <taxon>Dinosauria</taxon>
        <taxon>Saurischia</taxon>
        <taxon>Theropoda</taxon>
        <taxon>Coelurosauria</taxon>
        <taxon>Aves</taxon>
        <taxon>Neognathae</taxon>
        <taxon>Neoaves</taxon>
        <taxon>Charadriiformes</taxon>
        <taxon>Charadriidae</taxon>
        <taxon>Pluvianellus</taxon>
    </lineage>
</organism>
<dbReference type="InterPro" id="IPR016090">
    <property type="entry name" value="PLA2-like_dom"/>
</dbReference>
<sequence length="127" mass="14551">LAPARSNLFQFESMIKQKTGKSASSYITYGCYCGLGGSKQPVDATDWCCHAHDCCYKRISSFRCSPKLVKYDYYFSGSRIICKSRNSCQKQTCECDRRAAECFRRAAYNKKYKYYPNALCRGRTPSC</sequence>